<keyword evidence="18" id="KW-1185">Reference proteome</keyword>
<keyword evidence="11" id="KW-0408">Iron</keyword>
<dbReference type="InterPro" id="IPR036890">
    <property type="entry name" value="HATPase_C_sf"/>
</dbReference>
<comment type="caution">
    <text evidence="17">The sequence shown here is derived from an EMBL/GenBank/DDBJ whole genome shotgun (WGS) entry which is preliminary data.</text>
</comment>
<dbReference type="InterPro" id="IPR003018">
    <property type="entry name" value="GAF"/>
</dbReference>
<dbReference type="Pfam" id="PF02518">
    <property type="entry name" value="HATPase_c"/>
    <property type="match status" value="1"/>
</dbReference>
<keyword evidence="6" id="KW-0004">4Fe-4S</keyword>
<dbReference type="SUPFAM" id="SSF55781">
    <property type="entry name" value="GAF domain-like"/>
    <property type="match status" value="1"/>
</dbReference>
<evidence type="ECO:0000313" key="18">
    <source>
        <dbReference type="Proteomes" id="UP001369736"/>
    </source>
</evidence>
<comment type="function">
    <text evidence="14">Member of the two-component regulatory system NreB/NreC involved in the control of dissimilatory nitrate/nitrite reduction in response to oxygen. NreB functions as a direct oxygen sensor histidine kinase which is autophosphorylated, in the absence of oxygen, probably at the conserved histidine residue, and transfers its phosphate group probably to a conserved aspartate residue of NreC. NreB/NreC activates the expression of the nitrate (narGHJI) and nitrite (nir) reductase operons, as well as the putative nitrate transporter gene narT.</text>
</comment>
<dbReference type="PROSITE" id="PS50109">
    <property type="entry name" value="HIS_KIN"/>
    <property type="match status" value="1"/>
</dbReference>
<evidence type="ECO:0000256" key="14">
    <source>
        <dbReference type="ARBA" id="ARBA00024827"/>
    </source>
</evidence>
<dbReference type="InterPro" id="IPR005467">
    <property type="entry name" value="His_kinase_dom"/>
</dbReference>
<dbReference type="PRINTS" id="PR00344">
    <property type="entry name" value="BCTRLSENSOR"/>
</dbReference>
<evidence type="ECO:0000256" key="12">
    <source>
        <dbReference type="ARBA" id="ARBA00023012"/>
    </source>
</evidence>
<keyword evidence="7" id="KW-0963">Cytoplasm</keyword>
<dbReference type="RefSeq" id="WP_337705323.1">
    <property type="nucleotide sequence ID" value="NZ_JBBEGM010000010.1"/>
</dbReference>
<dbReference type="Gene3D" id="1.20.5.1930">
    <property type="match status" value="1"/>
</dbReference>
<evidence type="ECO:0000256" key="8">
    <source>
        <dbReference type="ARBA" id="ARBA00022679"/>
    </source>
</evidence>
<keyword evidence="9" id="KW-0479">Metal-binding</keyword>
<keyword evidence="12" id="KW-0902">Two-component regulatory system</keyword>
<name>A0ABU8MBC4_9PSEU</name>
<keyword evidence="13" id="KW-0411">Iron-sulfur</keyword>
<dbReference type="Gene3D" id="3.30.565.10">
    <property type="entry name" value="Histidine kinase-like ATPase, C-terminal domain"/>
    <property type="match status" value="1"/>
</dbReference>
<dbReference type="PANTHER" id="PTHR24421">
    <property type="entry name" value="NITRATE/NITRITE SENSOR PROTEIN NARX-RELATED"/>
    <property type="match status" value="1"/>
</dbReference>
<evidence type="ECO:0000256" key="1">
    <source>
        <dbReference type="ARBA" id="ARBA00000085"/>
    </source>
</evidence>
<dbReference type="SUPFAM" id="SSF55874">
    <property type="entry name" value="ATPase domain of HSP90 chaperone/DNA topoisomerase II/histidine kinase"/>
    <property type="match status" value="1"/>
</dbReference>
<keyword evidence="8" id="KW-0808">Transferase</keyword>
<dbReference type="InterPro" id="IPR003594">
    <property type="entry name" value="HATPase_dom"/>
</dbReference>
<dbReference type="InterPro" id="IPR029016">
    <property type="entry name" value="GAF-like_dom_sf"/>
</dbReference>
<dbReference type="PANTHER" id="PTHR24421:SF61">
    <property type="entry name" value="OXYGEN SENSOR HISTIDINE KINASE NREB"/>
    <property type="match status" value="1"/>
</dbReference>
<dbReference type="EC" id="2.7.13.3" evidence="4"/>
<gene>
    <name evidence="17" type="ORF">WCD58_22560</name>
</gene>
<dbReference type="InterPro" id="IPR004358">
    <property type="entry name" value="Sig_transdc_His_kin-like_C"/>
</dbReference>
<dbReference type="InterPro" id="IPR011712">
    <property type="entry name" value="Sig_transdc_His_kin_sub3_dim/P"/>
</dbReference>
<sequence length="379" mass="39075">MEHPVAPEHGRHAAKRSCRAGGVDDIVGLLDRRAAVRAALEVLRAEGDVAWVAEPGEAMSQDLTIAQLSGDRTGLLRGLTVSRGLGLTGKVHGTGTPAWVDDYFGSAEITHTFDRLIDLEGVQRLLAVPVRREGRLLGVLAVGARSAGTFGGRAAERAEAVADEVALAVAVAEQARLAREVAVHEERSRIAADLHDSVGALLFAIGSGVAGLSETLGADPELAARLERLQQQAGEASAALRDSLRTLRASPAALELSVDLQADCSAFRDRTGVAAELVVLDDPPALPPSRTQVVLAAVREALLNVEKHAAASAVVVTVAARAGGGLVVAVTDDGAGLPAGHTPGIGLTTTTDAVRRLGGSLRVASDPSGGTTWRLELPC</sequence>
<dbReference type="Proteomes" id="UP001369736">
    <property type="component" value="Unassembled WGS sequence"/>
</dbReference>
<evidence type="ECO:0000256" key="7">
    <source>
        <dbReference type="ARBA" id="ARBA00022490"/>
    </source>
</evidence>
<reference evidence="17 18" key="1">
    <citation type="submission" date="2024-03" db="EMBL/GenBank/DDBJ databases">
        <title>Actinomycetospora sp. OC33-EN07, a novel actinomycete isolated from wild orchid (Aerides multiflora).</title>
        <authorList>
            <person name="Suriyachadkun C."/>
        </authorList>
    </citation>
    <scope>NUCLEOTIDE SEQUENCE [LARGE SCALE GENOMIC DNA]</scope>
    <source>
        <strain evidence="17 18">OC33-EN07</strain>
    </source>
</reference>
<comment type="cofactor">
    <cofactor evidence="2">
        <name>[4Fe-4S] cluster</name>
        <dbReference type="ChEBI" id="CHEBI:49883"/>
    </cofactor>
</comment>
<evidence type="ECO:0000259" key="16">
    <source>
        <dbReference type="PROSITE" id="PS50109"/>
    </source>
</evidence>
<evidence type="ECO:0000256" key="9">
    <source>
        <dbReference type="ARBA" id="ARBA00022723"/>
    </source>
</evidence>
<dbReference type="InterPro" id="IPR050482">
    <property type="entry name" value="Sensor_HK_TwoCompSys"/>
</dbReference>
<evidence type="ECO:0000256" key="10">
    <source>
        <dbReference type="ARBA" id="ARBA00022777"/>
    </source>
</evidence>
<dbReference type="Pfam" id="PF07730">
    <property type="entry name" value="HisKA_3"/>
    <property type="match status" value="1"/>
</dbReference>
<evidence type="ECO:0000256" key="13">
    <source>
        <dbReference type="ARBA" id="ARBA00023014"/>
    </source>
</evidence>
<dbReference type="Pfam" id="PF13185">
    <property type="entry name" value="GAF_2"/>
    <property type="match status" value="1"/>
</dbReference>
<evidence type="ECO:0000256" key="3">
    <source>
        <dbReference type="ARBA" id="ARBA00004496"/>
    </source>
</evidence>
<dbReference type="EMBL" id="JBBEGM010000010">
    <property type="protein sequence ID" value="MEJ2863955.1"/>
    <property type="molecule type" value="Genomic_DNA"/>
</dbReference>
<evidence type="ECO:0000256" key="2">
    <source>
        <dbReference type="ARBA" id="ARBA00001966"/>
    </source>
</evidence>
<evidence type="ECO:0000256" key="5">
    <source>
        <dbReference type="ARBA" id="ARBA00017322"/>
    </source>
</evidence>
<evidence type="ECO:0000256" key="6">
    <source>
        <dbReference type="ARBA" id="ARBA00022485"/>
    </source>
</evidence>
<keyword evidence="10 17" id="KW-0418">Kinase</keyword>
<dbReference type="Gene3D" id="3.30.450.40">
    <property type="match status" value="1"/>
</dbReference>
<proteinExistence type="predicted"/>
<evidence type="ECO:0000256" key="11">
    <source>
        <dbReference type="ARBA" id="ARBA00023004"/>
    </source>
</evidence>
<evidence type="ECO:0000313" key="17">
    <source>
        <dbReference type="EMBL" id="MEJ2863955.1"/>
    </source>
</evidence>
<feature type="domain" description="Histidine kinase" evidence="16">
    <location>
        <begin position="297"/>
        <end position="379"/>
    </location>
</feature>
<protein>
    <recommendedName>
        <fullName evidence="5">Oxygen sensor histidine kinase NreB</fullName>
        <ecNumber evidence="4">2.7.13.3</ecNumber>
    </recommendedName>
    <alternativeName>
        <fullName evidence="15">Nitrogen regulation protein B</fullName>
    </alternativeName>
</protein>
<comment type="catalytic activity">
    <reaction evidence="1">
        <text>ATP + protein L-histidine = ADP + protein N-phospho-L-histidine.</text>
        <dbReference type="EC" id="2.7.13.3"/>
    </reaction>
</comment>
<evidence type="ECO:0000256" key="4">
    <source>
        <dbReference type="ARBA" id="ARBA00012438"/>
    </source>
</evidence>
<evidence type="ECO:0000256" key="15">
    <source>
        <dbReference type="ARBA" id="ARBA00030800"/>
    </source>
</evidence>
<dbReference type="GO" id="GO:0016301">
    <property type="term" value="F:kinase activity"/>
    <property type="evidence" value="ECO:0007669"/>
    <property type="project" value="UniProtKB-KW"/>
</dbReference>
<organism evidence="17 18">
    <name type="scientific">Actinomycetospora flava</name>
    <dbReference type="NCBI Taxonomy" id="3129232"/>
    <lineage>
        <taxon>Bacteria</taxon>
        <taxon>Bacillati</taxon>
        <taxon>Actinomycetota</taxon>
        <taxon>Actinomycetes</taxon>
        <taxon>Pseudonocardiales</taxon>
        <taxon>Pseudonocardiaceae</taxon>
        <taxon>Actinomycetospora</taxon>
    </lineage>
</organism>
<accession>A0ABU8MBC4</accession>
<comment type="subcellular location">
    <subcellularLocation>
        <location evidence="3">Cytoplasm</location>
    </subcellularLocation>
</comment>